<accession>A0A1L9NN88</accession>
<dbReference type="EMBL" id="KV878176">
    <property type="protein sequence ID" value="OJI90691.1"/>
    <property type="molecule type" value="Genomic_DNA"/>
</dbReference>
<protein>
    <submittedName>
        <fullName evidence="1">Uncharacterized protein</fullName>
    </submittedName>
</protein>
<name>A0A1L9NN88_ASPTC</name>
<organism evidence="1 2">
    <name type="scientific">Aspergillus tubingensis (strain CBS 134.48)</name>
    <dbReference type="NCBI Taxonomy" id="767770"/>
    <lineage>
        <taxon>Eukaryota</taxon>
        <taxon>Fungi</taxon>
        <taxon>Dikarya</taxon>
        <taxon>Ascomycota</taxon>
        <taxon>Pezizomycotina</taxon>
        <taxon>Eurotiomycetes</taxon>
        <taxon>Eurotiomycetidae</taxon>
        <taxon>Eurotiales</taxon>
        <taxon>Aspergillaceae</taxon>
        <taxon>Aspergillus</taxon>
        <taxon>Aspergillus subgen. Circumdati</taxon>
    </lineage>
</organism>
<evidence type="ECO:0000313" key="1">
    <source>
        <dbReference type="EMBL" id="OJI90691.1"/>
    </source>
</evidence>
<evidence type="ECO:0000313" key="2">
    <source>
        <dbReference type="Proteomes" id="UP000184304"/>
    </source>
</evidence>
<proteinExistence type="predicted"/>
<dbReference type="Proteomes" id="UP000184304">
    <property type="component" value="Unassembled WGS sequence"/>
</dbReference>
<sequence length="164" mass="18204">MQQPQHNFPTLVRTCVHHHAEIQENPSSLILRQPKCPLLPSRSKFGEKLGCQKKIKRPPHSWVDAVASFFTASKAKTPPPAYEITFCAMETQPLAIRSSPSSGLFDTVAVNPVRLVLIHHYVHPSAPPEYVSFPIIVRVCCTVVHPVENLRTSAIAASHAFSRP</sequence>
<reference evidence="2" key="1">
    <citation type="journal article" date="2017" name="Genome Biol.">
        <title>Comparative genomics reveals high biological diversity and specific adaptations in the industrially and medically important fungal genus Aspergillus.</title>
        <authorList>
            <person name="de Vries R.P."/>
            <person name="Riley R."/>
            <person name="Wiebenga A."/>
            <person name="Aguilar-Osorio G."/>
            <person name="Amillis S."/>
            <person name="Uchima C.A."/>
            <person name="Anderluh G."/>
            <person name="Asadollahi M."/>
            <person name="Askin M."/>
            <person name="Barry K."/>
            <person name="Battaglia E."/>
            <person name="Bayram O."/>
            <person name="Benocci T."/>
            <person name="Braus-Stromeyer S.A."/>
            <person name="Caldana C."/>
            <person name="Canovas D."/>
            <person name="Cerqueira G.C."/>
            <person name="Chen F."/>
            <person name="Chen W."/>
            <person name="Choi C."/>
            <person name="Clum A."/>
            <person name="Dos Santos R.A."/>
            <person name="Damasio A.R."/>
            <person name="Diallinas G."/>
            <person name="Emri T."/>
            <person name="Fekete E."/>
            <person name="Flipphi M."/>
            <person name="Freyberg S."/>
            <person name="Gallo A."/>
            <person name="Gournas C."/>
            <person name="Habgood R."/>
            <person name="Hainaut M."/>
            <person name="Harispe M.L."/>
            <person name="Henrissat B."/>
            <person name="Hilden K.S."/>
            <person name="Hope R."/>
            <person name="Hossain A."/>
            <person name="Karabika E."/>
            <person name="Karaffa L."/>
            <person name="Karanyi Z."/>
            <person name="Krasevec N."/>
            <person name="Kuo A."/>
            <person name="Kusch H."/>
            <person name="LaButti K."/>
            <person name="Lagendijk E.L."/>
            <person name="Lapidus A."/>
            <person name="Levasseur A."/>
            <person name="Lindquist E."/>
            <person name="Lipzen A."/>
            <person name="Logrieco A.F."/>
            <person name="MacCabe A."/>
            <person name="Maekelae M.R."/>
            <person name="Malavazi I."/>
            <person name="Melin P."/>
            <person name="Meyer V."/>
            <person name="Mielnichuk N."/>
            <person name="Miskei M."/>
            <person name="Molnar A.P."/>
            <person name="Mule G."/>
            <person name="Ngan C.Y."/>
            <person name="Orejas M."/>
            <person name="Orosz E."/>
            <person name="Ouedraogo J.P."/>
            <person name="Overkamp K.M."/>
            <person name="Park H.-S."/>
            <person name="Perrone G."/>
            <person name="Piumi F."/>
            <person name="Punt P.J."/>
            <person name="Ram A.F."/>
            <person name="Ramon A."/>
            <person name="Rauscher S."/>
            <person name="Record E."/>
            <person name="Riano-Pachon D.M."/>
            <person name="Robert V."/>
            <person name="Roehrig J."/>
            <person name="Ruller R."/>
            <person name="Salamov A."/>
            <person name="Salih N.S."/>
            <person name="Samson R.A."/>
            <person name="Sandor E."/>
            <person name="Sanguinetti M."/>
            <person name="Schuetze T."/>
            <person name="Sepcic K."/>
            <person name="Shelest E."/>
            <person name="Sherlock G."/>
            <person name="Sophianopoulou V."/>
            <person name="Squina F.M."/>
            <person name="Sun H."/>
            <person name="Susca A."/>
            <person name="Todd R.B."/>
            <person name="Tsang A."/>
            <person name="Unkles S.E."/>
            <person name="van de Wiele N."/>
            <person name="van Rossen-Uffink D."/>
            <person name="Oliveira J.V."/>
            <person name="Vesth T.C."/>
            <person name="Visser J."/>
            <person name="Yu J.-H."/>
            <person name="Zhou M."/>
            <person name="Andersen M.R."/>
            <person name="Archer D.B."/>
            <person name="Baker S.E."/>
            <person name="Benoit I."/>
            <person name="Brakhage A.A."/>
            <person name="Braus G.H."/>
            <person name="Fischer R."/>
            <person name="Frisvad J.C."/>
            <person name="Goldman G.H."/>
            <person name="Houbraken J."/>
            <person name="Oakley B."/>
            <person name="Pocsi I."/>
            <person name="Scazzocchio C."/>
            <person name="Seiboth B."/>
            <person name="vanKuyk P.A."/>
            <person name="Wortman J."/>
            <person name="Dyer P.S."/>
            <person name="Grigoriev I.V."/>
        </authorList>
    </citation>
    <scope>NUCLEOTIDE SEQUENCE [LARGE SCALE GENOMIC DNA]</scope>
    <source>
        <strain evidence="2">CBS 134.48</strain>
    </source>
</reference>
<dbReference type="VEuPathDB" id="FungiDB:ASPTUDRAFT_261567"/>
<gene>
    <name evidence="1" type="ORF">ASPTUDRAFT_261567</name>
</gene>
<dbReference type="AlphaFoldDB" id="A0A1L9NN88"/>
<keyword evidence="2" id="KW-1185">Reference proteome</keyword>